<dbReference type="Proteomes" id="UP001225034">
    <property type="component" value="Unassembled WGS sequence"/>
</dbReference>
<dbReference type="SUPFAM" id="SSF47384">
    <property type="entry name" value="Homodimeric domain of signal transducing histidine kinase"/>
    <property type="match status" value="1"/>
</dbReference>
<dbReference type="Gene3D" id="1.10.8.500">
    <property type="entry name" value="HAMP domain in histidine kinase"/>
    <property type="match status" value="1"/>
</dbReference>
<dbReference type="Pfam" id="PF02518">
    <property type="entry name" value="HATPase_c"/>
    <property type="match status" value="1"/>
</dbReference>
<dbReference type="InterPro" id="IPR005467">
    <property type="entry name" value="His_kinase_dom"/>
</dbReference>
<dbReference type="InterPro" id="IPR036097">
    <property type="entry name" value="HisK_dim/P_sf"/>
</dbReference>
<evidence type="ECO:0000256" key="1">
    <source>
        <dbReference type="ARBA" id="ARBA00000085"/>
    </source>
</evidence>
<dbReference type="EMBL" id="JAUSUA010000005">
    <property type="protein sequence ID" value="MDQ0208395.1"/>
    <property type="molecule type" value="Genomic_DNA"/>
</dbReference>
<name>A0ABT9YLN2_9BACI</name>
<keyword evidence="7 12" id="KW-0418">Kinase</keyword>
<evidence type="ECO:0000256" key="7">
    <source>
        <dbReference type="ARBA" id="ARBA00022777"/>
    </source>
</evidence>
<evidence type="ECO:0000256" key="2">
    <source>
        <dbReference type="ARBA" id="ARBA00004370"/>
    </source>
</evidence>
<keyword evidence="5" id="KW-0808">Transferase</keyword>
<feature type="transmembrane region" description="Helical" evidence="10">
    <location>
        <begin position="7"/>
        <end position="27"/>
    </location>
</feature>
<evidence type="ECO:0000313" key="13">
    <source>
        <dbReference type="Proteomes" id="UP001225034"/>
    </source>
</evidence>
<dbReference type="PANTHER" id="PTHR45453">
    <property type="entry name" value="PHOSPHATE REGULON SENSOR PROTEIN PHOR"/>
    <property type="match status" value="1"/>
</dbReference>
<dbReference type="PRINTS" id="PR00344">
    <property type="entry name" value="BCTRLSENSOR"/>
</dbReference>
<sequence>MLRDKEVQRFLLILLIVTCAGISAAYFVSTVALFIVLATSILLVGAFFMFTIRRYKQIERLSEYLRSIAAGNYSLDVRDNEEGELSILKNELYRVTTMLSEQSADLSQEKGKLTDAISDISHQLKTPLTSMTVMADLLSESSITDEKRVEFARHILVQLERMEWLVTSLLKLSKMDAGTIEFKKQSINVQELLEKAVQPLLIPIELKNQTLQVEQNEHVHFIGDFHWSIEAIVNLLKNAVEHTPNDGIISISFSENILYTEIKIKDNGNGISKEDLPYIFNRFYKGKQAKEGSVGIGLALVHRIISSQNGDIEVNSDHGESTVFSIKFYKRLSK</sequence>
<dbReference type="Gene3D" id="3.30.565.10">
    <property type="entry name" value="Histidine kinase-like ATPase, C-terminal domain"/>
    <property type="match status" value="1"/>
</dbReference>
<dbReference type="InterPro" id="IPR003661">
    <property type="entry name" value="HisK_dim/P_dom"/>
</dbReference>
<dbReference type="Gene3D" id="1.10.287.130">
    <property type="match status" value="1"/>
</dbReference>
<evidence type="ECO:0000256" key="4">
    <source>
        <dbReference type="ARBA" id="ARBA00022553"/>
    </source>
</evidence>
<comment type="catalytic activity">
    <reaction evidence="1">
        <text>ATP + protein L-histidine = ADP + protein N-phospho-L-histidine.</text>
        <dbReference type="EC" id="2.7.13.3"/>
    </reaction>
</comment>
<dbReference type="PROSITE" id="PS50109">
    <property type="entry name" value="HIS_KIN"/>
    <property type="match status" value="1"/>
</dbReference>
<proteinExistence type="predicted"/>
<dbReference type="GO" id="GO:0016301">
    <property type="term" value="F:kinase activity"/>
    <property type="evidence" value="ECO:0007669"/>
    <property type="project" value="UniProtKB-KW"/>
</dbReference>
<dbReference type="InterPro" id="IPR036890">
    <property type="entry name" value="HATPase_C_sf"/>
</dbReference>
<dbReference type="SUPFAM" id="SSF55874">
    <property type="entry name" value="ATPase domain of HSP90 chaperone/DNA topoisomerase II/histidine kinase"/>
    <property type="match status" value="1"/>
</dbReference>
<evidence type="ECO:0000256" key="6">
    <source>
        <dbReference type="ARBA" id="ARBA00022741"/>
    </source>
</evidence>
<evidence type="ECO:0000256" key="8">
    <source>
        <dbReference type="ARBA" id="ARBA00022840"/>
    </source>
</evidence>
<keyword evidence="13" id="KW-1185">Reference proteome</keyword>
<evidence type="ECO:0000256" key="3">
    <source>
        <dbReference type="ARBA" id="ARBA00012438"/>
    </source>
</evidence>
<dbReference type="PANTHER" id="PTHR45453:SF1">
    <property type="entry name" value="PHOSPHATE REGULON SENSOR PROTEIN PHOR"/>
    <property type="match status" value="1"/>
</dbReference>
<dbReference type="CDD" id="cd00075">
    <property type="entry name" value="HATPase"/>
    <property type="match status" value="1"/>
</dbReference>
<feature type="domain" description="Histidine kinase" evidence="11">
    <location>
        <begin position="119"/>
        <end position="332"/>
    </location>
</feature>
<dbReference type="InterPro" id="IPR050351">
    <property type="entry name" value="BphY/WalK/GraS-like"/>
</dbReference>
<accession>A0ABT9YLN2</accession>
<keyword evidence="9" id="KW-0902">Two-component regulatory system</keyword>
<comment type="caution">
    <text evidence="12">The sequence shown here is derived from an EMBL/GenBank/DDBJ whole genome shotgun (WGS) entry which is preliminary data.</text>
</comment>
<dbReference type="InterPro" id="IPR003594">
    <property type="entry name" value="HATPase_dom"/>
</dbReference>
<keyword evidence="10" id="KW-0812">Transmembrane</keyword>
<protein>
    <recommendedName>
        <fullName evidence="3">histidine kinase</fullName>
        <ecNumber evidence="3">2.7.13.3</ecNumber>
    </recommendedName>
</protein>
<reference evidence="12 13" key="1">
    <citation type="submission" date="2023-07" db="EMBL/GenBank/DDBJ databases">
        <title>Genomic Encyclopedia of Type Strains, Phase IV (KMG-IV): sequencing the most valuable type-strain genomes for metagenomic binning, comparative biology and taxonomic classification.</title>
        <authorList>
            <person name="Goeker M."/>
        </authorList>
    </citation>
    <scope>NUCLEOTIDE SEQUENCE [LARGE SCALE GENOMIC DNA]</scope>
    <source>
        <strain evidence="12 13">DSM 19154</strain>
    </source>
</reference>
<keyword evidence="4" id="KW-0597">Phosphoprotein</keyword>
<dbReference type="InterPro" id="IPR004358">
    <property type="entry name" value="Sig_transdc_His_kin-like_C"/>
</dbReference>
<organism evidence="12 13">
    <name type="scientific">Alkalicoccobacillus murimartini</name>
    <dbReference type="NCBI Taxonomy" id="171685"/>
    <lineage>
        <taxon>Bacteria</taxon>
        <taxon>Bacillati</taxon>
        <taxon>Bacillota</taxon>
        <taxon>Bacilli</taxon>
        <taxon>Bacillales</taxon>
        <taxon>Bacillaceae</taxon>
        <taxon>Alkalicoccobacillus</taxon>
    </lineage>
</organism>
<feature type="transmembrane region" description="Helical" evidence="10">
    <location>
        <begin position="33"/>
        <end position="52"/>
    </location>
</feature>
<gene>
    <name evidence="12" type="ORF">J2S05_003206</name>
</gene>
<evidence type="ECO:0000256" key="5">
    <source>
        <dbReference type="ARBA" id="ARBA00022679"/>
    </source>
</evidence>
<comment type="subcellular location">
    <subcellularLocation>
        <location evidence="2">Membrane</location>
    </subcellularLocation>
</comment>
<dbReference type="SMART" id="SM00388">
    <property type="entry name" value="HisKA"/>
    <property type="match status" value="1"/>
</dbReference>
<evidence type="ECO:0000256" key="10">
    <source>
        <dbReference type="SAM" id="Phobius"/>
    </source>
</evidence>
<keyword evidence="10" id="KW-0472">Membrane</keyword>
<keyword evidence="8" id="KW-0067">ATP-binding</keyword>
<evidence type="ECO:0000259" key="11">
    <source>
        <dbReference type="PROSITE" id="PS50109"/>
    </source>
</evidence>
<keyword evidence="10" id="KW-1133">Transmembrane helix</keyword>
<evidence type="ECO:0000256" key="9">
    <source>
        <dbReference type="ARBA" id="ARBA00023012"/>
    </source>
</evidence>
<keyword evidence="6" id="KW-0547">Nucleotide-binding</keyword>
<dbReference type="RefSeq" id="WP_306984424.1">
    <property type="nucleotide sequence ID" value="NZ_JAUSUA010000005.1"/>
</dbReference>
<dbReference type="Pfam" id="PF00512">
    <property type="entry name" value="HisKA"/>
    <property type="match status" value="1"/>
</dbReference>
<evidence type="ECO:0000313" key="12">
    <source>
        <dbReference type="EMBL" id="MDQ0208395.1"/>
    </source>
</evidence>
<dbReference type="CDD" id="cd00082">
    <property type="entry name" value="HisKA"/>
    <property type="match status" value="1"/>
</dbReference>
<dbReference type="SMART" id="SM00387">
    <property type="entry name" value="HATPase_c"/>
    <property type="match status" value="1"/>
</dbReference>
<dbReference type="EC" id="2.7.13.3" evidence="3"/>